<dbReference type="AlphaFoldDB" id="A0A9X7HPI5"/>
<dbReference type="InterPro" id="IPR006490">
    <property type="entry name" value="Maj_tail_phi13"/>
</dbReference>
<comment type="caution">
    <text evidence="1">The sequence shown here is derived from an EMBL/GenBank/DDBJ whole genome shotgun (WGS) entry which is preliminary data.</text>
</comment>
<organism evidence="1 2">
    <name type="scientific">Bacillus cereus</name>
    <dbReference type="NCBI Taxonomy" id="1396"/>
    <lineage>
        <taxon>Bacteria</taxon>
        <taxon>Bacillati</taxon>
        <taxon>Bacillota</taxon>
        <taxon>Bacilli</taxon>
        <taxon>Bacillales</taxon>
        <taxon>Bacillaceae</taxon>
        <taxon>Bacillus</taxon>
        <taxon>Bacillus cereus group</taxon>
    </lineage>
</organism>
<evidence type="ECO:0000313" key="2">
    <source>
        <dbReference type="Proteomes" id="UP000225135"/>
    </source>
</evidence>
<dbReference type="EMBL" id="NUUR01000008">
    <property type="protein sequence ID" value="PHG84087.1"/>
    <property type="molecule type" value="Genomic_DNA"/>
</dbReference>
<sequence length="203" mass="22632">MAGEIITISSTVGVDSLVYAKLVKDDASGVSYGDVKKLEGAVKVKTSKKVASEIMWSDNKKSEIAESDGEVEVEVEIEVRGLSLSAKADIEGYPEVTDGVLDEKREGDKPYLAIGYRFLKANSKYRYVWLLKGKLSQEEEEAETKKDKPNFQTTKLKGSFIERDFDDRPKFTADADEPTFTKAIGDNWFKKVYEKPVTPPTGK</sequence>
<protein>
    <submittedName>
        <fullName evidence="1">Phage tail protein</fullName>
    </submittedName>
</protein>
<dbReference type="RefSeq" id="WP_016081463.1">
    <property type="nucleotide sequence ID" value="NZ_NUQH01000076.1"/>
</dbReference>
<gene>
    <name evidence="1" type="ORF">COI69_03260</name>
</gene>
<evidence type="ECO:0000313" key="1">
    <source>
        <dbReference type="EMBL" id="PHG84087.1"/>
    </source>
</evidence>
<dbReference type="NCBIfam" id="TIGR01603">
    <property type="entry name" value="maj_tail_phi13"/>
    <property type="match status" value="1"/>
</dbReference>
<name>A0A9X7HPI5_BACCE</name>
<accession>A0A9X7HPI5</accession>
<proteinExistence type="predicted"/>
<dbReference type="Proteomes" id="UP000225135">
    <property type="component" value="Unassembled WGS sequence"/>
</dbReference>
<reference evidence="1 2" key="1">
    <citation type="submission" date="2017-09" db="EMBL/GenBank/DDBJ databases">
        <title>Large-scale bioinformatics analysis of Bacillus genomes uncovers conserved roles of natural products in bacterial physiology.</title>
        <authorList>
            <consortium name="Agbiome Team Llc"/>
            <person name="Bleich R.M."/>
            <person name="Grubbs K.J."/>
            <person name="Santa Maria K.C."/>
            <person name="Allen S.E."/>
            <person name="Farag S."/>
            <person name="Shank E.A."/>
            <person name="Bowers A."/>
        </authorList>
    </citation>
    <scope>NUCLEOTIDE SEQUENCE [LARGE SCALE GENOMIC DNA]</scope>
    <source>
        <strain evidence="1 2">AFS029792</strain>
    </source>
</reference>